<evidence type="ECO:0000256" key="3">
    <source>
        <dbReference type="ARBA" id="ARBA00022989"/>
    </source>
</evidence>
<dbReference type="InterPro" id="IPR006202">
    <property type="entry name" value="Neur_chan_lig-bd"/>
</dbReference>
<evidence type="ECO:0000256" key="2">
    <source>
        <dbReference type="ARBA" id="ARBA00022692"/>
    </source>
</evidence>
<evidence type="ECO:0000313" key="9">
    <source>
        <dbReference type="Proteomes" id="UP001195483"/>
    </source>
</evidence>
<feature type="chain" id="PRO_5041780301" evidence="5">
    <location>
        <begin position="34"/>
        <end position="440"/>
    </location>
</feature>
<comment type="caution">
    <text evidence="5">Lacks conserved residue(s) required for the propagation of feature annotation.</text>
</comment>
<dbReference type="PRINTS" id="PR00252">
    <property type="entry name" value="NRIONCHANNEL"/>
</dbReference>
<dbReference type="InterPro" id="IPR038050">
    <property type="entry name" value="Neuro_actylchol_rec"/>
</dbReference>
<keyword evidence="2 5" id="KW-0812">Transmembrane</keyword>
<reference evidence="8" key="1">
    <citation type="journal article" date="2021" name="Genome Biol. Evol.">
        <title>A High-Quality Reference Genome for a Parasitic Bivalve with Doubly Uniparental Inheritance (Bivalvia: Unionida).</title>
        <authorList>
            <person name="Smith C.H."/>
        </authorList>
    </citation>
    <scope>NUCLEOTIDE SEQUENCE</scope>
    <source>
        <strain evidence="8">CHS0354</strain>
    </source>
</reference>
<dbReference type="GO" id="GO:0016020">
    <property type="term" value="C:membrane"/>
    <property type="evidence" value="ECO:0007669"/>
    <property type="project" value="UniProtKB-SubCell"/>
</dbReference>
<feature type="transmembrane region" description="Helical" evidence="5">
    <location>
        <begin position="243"/>
        <end position="268"/>
    </location>
</feature>
<dbReference type="AlphaFoldDB" id="A0AAE0VU67"/>
<dbReference type="GO" id="GO:0004888">
    <property type="term" value="F:transmembrane signaling receptor activity"/>
    <property type="evidence" value="ECO:0007669"/>
    <property type="project" value="InterPro"/>
</dbReference>
<dbReference type="Gene3D" id="1.20.58.390">
    <property type="entry name" value="Neurotransmitter-gated ion-channel transmembrane domain"/>
    <property type="match status" value="1"/>
</dbReference>
<dbReference type="Pfam" id="PF02932">
    <property type="entry name" value="Neur_chan_memb"/>
    <property type="match status" value="1"/>
</dbReference>
<gene>
    <name evidence="8" type="ORF">CHS0354_041215</name>
</gene>
<evidence type="ECO:0000256" key="5">
    <source>
        <dbReference type="RuleBase" id="RU000687"/>
    </source>
</evidence>
<name>A0AAE0VU67_9BIVA</name>
<keyword evidence="3 5" id="KW-1133">Transmembrane helix</keyword>
<accession>A0AAE0VU67</accession>
<dbReference type="FunFam" id="2.70.170.10:FF:000028">
    <property type="entry name" value="AcetylCholine Receptor"/>
    <property type="match status" value="1"/>
</dbReference>
<keyword evidence="5" id="KW-0407">Ion channel</keyword>
<evidence type="ECO:0000259" key="7">
    <source>
        <dbReference type="Pfam" id="PF02932"/>
    </source>
</evidence>
<dbReference type="SUPFAM" id="SSF90112">
    <property type="entry name" value="Neurotransmitter-gated ion-channel transmembrane pore"/>
    <property type="match status" value="1"/>
</dbReference>
<dbReference type="InterPro" id="IPR006029">
    <property type="entry name" value="Neurotrans-gated_channel_TM"/>
</dbReference>
<keyword evidence="5" id="KW-0732">Signal</keyword>
<feature type="domain" description="Neurotransmitter-gated ion-channel transmembrane" evidence="7">
    <location>
        <begin position="251"/>
        <end position="347"/>
    </location>
</feature>
<comment type="subcellular location">
    <subcellularLocation>
        <location evidence="1">Membrane</location>
        <topology evidence="1">Multi-pass membrane protein</topology>
    </subcellularLocation>
</comment>
<dbReference type="SUPFAM" id="SSF63712">
    <property type="entry name" value="Nicotinic receptor ligand binding domain-like"/>
    <property type="match status" value="1"/>
</dbReference>
<sequence length="440" mass="49280">MAIQSRAGNMAPPEVYASLLVFLLMSHIPKINPQTPDDTKKLLTKLFTTDAYNKAVRPIDDQTKAISVSIDFSLTGIIEFDSQKERLTTSGYLTITWNDSYLQWDPSNYNRTSAIFIPQDNVWKPDIALQNGVSEFKGVGSSDLLVYAQNDGSVIWSPYAILQSTCKVDITYFPFDIQTCSLKFTSWSYTKYQVQLIEGNKGIVLDEYDESSIWIVVGSSVDTLQELVDATVVFSMKLKRKPLFILLNITVPIIMLSVLSVCVFILPAESSEKASFSVTVFLALAVFLTIVTSTLPQNSDKVSILSVYMVIMEGFNTLTVMLTLFQLRLNFRDVDADPVPSWLIKLQTVVERIRTRRWKKIQPAAYTQDGVLISGPGNTDIRDDRTVEITNLKVLPPKDTDAESSVTWKEISVAVQRSLPINAISQNLLKVWGKNDIVVS</sequence>
<dbReference type="InterPro" id="IPR036734">
    <property type="entry name" value="Neur_chan_lig-bd_sf"/>
</dbReference>
<keyword evidence="9" id="KW-1185">Reference proteome</keyword>
<dbReference type="CDD" id="cd18989">
    <property type="entry name" value="LGIC_ECD_cation"/>
    <property type="match status" value="1"/>
</dbReference>
<organism evidence="8 9">
    <name type="scientific">Potamilus streckersoni</name>
    <dbReference type="NCBI Taxonomy" id="2493646"/>
    <lineage>
        <taxon>Eukaryota</taxon>
        <taxon>Metazoa</taxon>
        <taxon>Spiralia</taxon>
        <taxon>Lophotrochozoa</taxon>
        <taxon>Mollusca</taxon>
        <taxon>Bivalvia</taxon>
        <taxon>Autobranchia</taxon>
        <taxon>Heteroconchia</taxon>
        <taxon>Palaeoheterodonta</taxon>
        <taxon>Unionida</taxon>
        <taxon>Unionoidea</taxon>
        <taxon>Unionidae</taxon>
        <taxon>Ambleminae</taxon>
        <taxon>Lampsilini</taxon>
        <taxon>Potamilus</taxon>
    </lineage>
</organism>
<dbReference type="GO" id="GO:0005230">
    <property type="term" value="F:extracellular ligand-gated monoatomic ion channel activity"/>
    <property type="evidence" value="ECO:0007669"/>
    <property type="project" value="InterPro"/>
</dbReference>
<comment type="caution">
    <text evidence="8">The sequence shown here is derived from an EMBL/GenBank/DDBJ whole genome shotgun (WGS) entry which is preliminary data.</text>
</comment>
<evidence type="ECO:0000259" key="6">
    <source>
        <dbReference type="Pfam" id="PF02931"/>
    </source>
</evidence>
<dbReference type="PROSITE" id="PS00236">
    <property type="entry name" value="NEUROTR_ION_CHANNEL"/>
    <property type="match status" value="1"/>
</dbReference>
<dbReference type="InterPro" id="IPR006201">
    <property type="entry name" value="Neur_channel"/>
</dbReference>
<reference evidence="8" key="2">
    <citation type="journal article" date="2021" name="Genome Biol. Evol.">
        <title>Developing a high-quality reference genome for a parasitic bivalve with doubly uniparental inheritance (Bivalvia: Unionida).</title>
        <authorList>
            <person name="Smith C.H."/>
        </authorList>
    </citation>
    <scope>NUCLEOTIDE SEQUENCE</scope>
    <source>
        <strain evidence="8">CHS0354</strain>
        <tissue evidence="8">Mantle</tissue>
    </source>
</reference>
<feature type="signal peptide" evidence="5">
    <location>
        <begin position="1"/>
        <end position="33"/>
    </location>
</feature>
<dbReference type="Pfam" id="PF02931">
    <property type="entry name" value="Neur_chan_LBD"/>
    <property type="match status" value="1"/>
</dbReference>
<reference evidence="8" key="3">
    <citation type="submission" date="2023-05" db="EMBL/GenBank/DDBJ databases">
        <authorList>
            <person name="Smith C.H."/>
        </authorList>
    </citation>
    <scope>NUCLEOTIDE SEQUENCE</scope>
    <source>
        <strain evidence="8">CHS0354</strain>
        <tissue evidence="8">Mantle</tissue>
    </source>
</reference>
<dbReference type="InterPro" id="IPR036719">
    <property type="entry name" value="Neuro-gated_channel_TM_sf"/>
</dbReference>
<evidence type="ECO:0000256" key="1">
    <source>
        <dbReference type="ARBA" id="ARBA00004141"/>
    </source>
</evidence>
<dbReference type="InterPro" id="IPR018000">
    <property type="entry name" value="Neurotransmitter_ion_chnl_CS"/>
</dbReference>
<feature type="transmembrane region" description="Helical" evidence="5">
    <location>
        <begin position="274"/>
        <end position="295"/>
    </location>
</feature>
<proteinExistence type="inferred from homology"/>
<protein>
    <submittedName>
        <fullName evidence="8">Uncharacterized protein</fullName>
    </submittedName>
</protein>
<dbReference type="PANTHER" id="PTHR18945">
    <property type="entry name" value="NEUROTRANSMITTER GATED ION CHANNEL"/>
    <property type="match status" value="1"/>
</dbReference>
<dbReference type="Proteomes" id="UP001195483">
    <property type="component" value="Unassembled WGS sequence"/>
</dbReference>
<keyword evidence="5" id="KW-0406">Ion transport</keyword>
<evidence type="ECO:0000256" key="4">
    <source>
        <dbReference type="ARBA" id="ARBA00023136"/>
    </source>
</evidence>
<evidence type="ECO:0000313" key="8">
    <source>
        <dbReference type="EMBL" id="KAK3590161.1"/>
    </source>
</evidence>
<feature type="domain" description="Neurotransmitter-gated ion-channel ligand-binding" evidence="6">
    <location>
        <begin position="40"/>
        <end position="242"/>
    </location>
</feature>
<feature type="transmembrane region" description="Helical" evidence="5">
    <location>
        <begin position="302"/>
        <end position="325"/>
    </location>
</feature>
<comment type="similarity">
    <text evidence="5">Belongs to the ligand-gated ion channel (TC 1.A.9) family.</text>
</comment>
<keyword evidence="4 5" id="KW-0472">Membrane</keyword>
<dbReference type="EMBL" id="JAEAOA010002345">
    <property type="protein sequence ID" value="KAK3590161.1"/>
    <property type="molecule type" value="Genomic_DNA"/>
</dbReference>
<keyword evidence="5" id="KW-0813">Transport</keyword>
<dbReference type="Gene3D" id="2.70.170.10">
    <property type="entry name" value="Neurotransmitter-gated ion-channel ligand-binding domain"/>
    <property type="match status" value="1"/>
</dbReference>
<dbReference type="CDD" id="cd19051">
    <property type="entry name" value="LGIC_TM_cation"/>
    <property type="match status" value="1"/>
</dbReference>